<protein>
    <submittedName>
        <fullName evidence="1">Uncharacterized protein</fullName>
    </submittedName>
</protein>
<evidence type="ECO:0000313" key="2">
    <source>
        <dbReference type="Proteomes" id="UP000297245"/>
    </source>
</evidence>
<gene>
    <name evidence="1" type="ORF">K435DRAFT_872532</name>
</gene>
<dbReference type="Proteomes" id="UP000297245">
    <property type="component" value="Unassembled WGS sequence"/>
</dbReference>
<organism evidence="1 2">
    <name type="scientific">Dendrothele bispora (strain CBS 962.96)</name>
    <dbReference type="NCBI Taxonomy" id="1314807"/>
    <lineage>
        <taxon>Eukaryota</taxon>
        <taxon>Fungi</taxon>
        <taxon>Dikarya</taxon>
        <taxon>Basidiomycota</taxon>
        <taxon>Agaricomycotina</taxon>
        <taxon>Agaricomycetes</taxon>
        <taxon>Agaricomycetidae</taxon>
        <taxon>Agaricales</taxon>
        <taxon>Agaricales incertae sedis</taxon>
        <taxon>Dendrothele</taxon>
    </lineage>
</organism>
<dbReference type="AlphaFoldDB" id="A0A4S8L1T0"/>
<accession>A0A4S8L1T0</accession>
<dbReference type="EMBL" id="ML179748">
    <property type="protein sequence ID" value="THU82231.1"/>
    <property type="molecule type" value="Genomic_DNA"/>
</dbReference>
<evidence type="ECO:0000313" key="1">
    <source>
        <dbReference type="EMBL" id="THU82231.1"/>
    </source>
</evidence>
<keyword evidence="2" id="KW-1185">Reference proteome</keyword>
<proteinExistence type="predicted"/>
<name>A0A4S8L1T0_DENBC</name>
<sequence length="146" mass="16644">MYSFSVEGVVRQMWIFDSTHESSVSSWYILEVAPMLDNEGPFLDVFQDLQRADPAISLFGIGQRDDEGVPYFLICLPSPLTLITTADYALTPNAYVVINFHAVFEQHSGKRSAVLVAETINILDRGLPWYSLYEDDRKRRILQIPI</sequence>
<reference evidence="1 2" key="1">
    <citation type="journal article" date="2019" name="Nat. Ecol. Evol.">
        <title>Megaphylogeny resolves global patterns of mushroom evolution.</title>
        <authorList>
            <person name="Varga T."/>
            <person name="Krizsan K."/>
            <person name="Foldi C."/>
            <person name="Dima B."/>
            <person name="Sanchez-Garcia M."/>
            <person name="Sanchez-Ramirez S."/>
            <person name="Szollosi G.J."/>
            <person name="Szarkandi J.G."/>
            <person name="Papp V."/>
            <person name="Albert L."/>
            <person name="Andreopoulos W."/>
            <person name="Angelini C."/>
            <person name="Antonin V."/>
            <person name="Barry K.W."/>
            <person name="Bougher N.L."/>
            <person name="Buchanan P."/>
            <person name="Buyck B."/>
            <person name="Bense V."/>
            <person name="Catcheside P."/>
            <person name="Chovatia M."/>
            <person name="Cooper J."/>
            <person name="Damon W."/>
            <person name="Desjardin D."/>
            <person name="Finy P."/>
            <person name="Geml J."/>
            <person name="Haridas S."/>
            <person name="Hughes K."/>
            <person name="Justo A."/>
            <person name="Karasinski D."/>
            <person name="Kautmanova I."/>
            <person name="Kiss B."/>
            <person name="Kocsube S."/>
            <person name="Kotiranta H."/>
            <person name="LaButti K.M."/>
            <person name="Lechner B.E."/>
            <person name="Liimatainen K."/>
            <person name="Lipzen A."/>
            <person name="Lukacs Z."/>
            <person name="Mihaltcheva S."/>
            <person name="Morgado L.N."/>
            <person name="Niskanen T."/>
            <person name="Noordeloos M.E."/>
            <person name="Ohm R.A."/>
            <person name="Ortiz-Santana B."/>
            <person name="Ovrebo C."/>
            <person name="Racz N."/>
            <person name="Riley R."/>
            <person name="Savchenko A."/>
            <person name="Shiryaev A."/>
            <person name="Soop K."/>
            <person name="Spirin V."/>
            <person name="Szebenyi C."/>
            <person name="Tomsovsky M."/>
            <person name="Tulloss R.E."/>
            <person name="Uehling J."/>
            <person name="Grigoriev I.V."/>
            <person name="Vagvolgyi C."/>
            <person name="Papp T."/>
            <person name="Martin F.M."/>
            <person name="Miettinen O."/>
            <person name="Hibbett D.S."/>
            <person name="Nagy L.G."/>
        </authorList>
    </citation>
    <scope>NUCLEOTIDE SEQUENCE [LARGE SCALE GENOMIC DNA]</scope>
    <source>
        <strain evidence="1 2">CBS 962.96</strain>
    </source>
</reference>